<dbReference type="SUPFAM" id="SSF53738">
    <property type="entry name" value="Phosphoglucomutase, first 3 domains"/>
    <property type="match status" value="3"/>
</dbReference>
<dbReference type="RefSeq" id="WP_068193801.1">
    <property type="nucleotide sequence ID" value="NZ_CP013909.1"/>
</dbReference>
<evidence type="ECO:0000256" key="2">
    <source>
        <dbReference type="ARBA" id="ARBA00022553"/>
    </source>
</evidence>
<dbReference type="InterPro" id="IPR016055">
    <property type="entry name" value="A-D-PHexomutase_a/b/a-I/II/III"/>
</dbReference>
<feature type="domain" description="Alpha-D-phosphohexomutase alpha/beta/alpha" evidence="7">
    <location>
        <begin position="210"/>
        <end position="312"/>
    </location>
</feature>
<keyword evidence="4" id="KW-0460">Magnesium</keyword>
<dbReference type="InterPro" id="IPR005845">
    <property type="entry name" value="A-D-PHexomutase_a/b/a-II"/>
</dbReference>
<dbReference type="CDD" id="cd05799">
    <property type="entry name" value="PGM2"/>
    <property type="match status" value="1"/>
</dbReference>
<protein>
    <submittedName>
        <fullName evidence="9">Phosphoglucomutase</fullName>
    </submittedName>
</protein>
<dbReference type="GO" id="GO:0046872">
    <property type="term" value="F:metal ion binding"/>
    <property type="evidence" value="ECO:0007669"/>
    <property type="project" value="UniProtKB-KW"/>
</dbReference>
<dbReference type="OrthoDB" id="9806956at2"/>
<comment type="similarity">
    <text evidence="1">Belongs to the phosphohexose mutase family.</text>
</comment>
<dbReference type="EMBL" id="CP013909">
    <property type="protein sequence ID" value="ALW85783.1"/>
    <property type="molecule type" value="Genomic_DNA"/>
</dbReference>
<organism evidence="9 10">
    <name type="scientific">Hymenobacter sedentarius</name>
    <dbReference type="NCBI Taxonomy" id="1411621"/>
    <lineage>
        <taxon>Bacteria</taxon>
        <taxon>Pseudomonadati</taxon>
        <taxon>Bacteroidota</taxon>
        <taxon>Cytophagia</taxon>
        <taxon>Cytophagales</taxon>
        <taxon>Hymenobacteraceae</taxon>
        <taxon>Hymenobacter</taxon>
    </lineage>
</organism>
<dbReference type="AlphaFoldDB" id="A0A0U4BQR9"/>
<evidence type="ECO:0000259" key="6">
    <source>
        <dbReference type="Pfam" id="PF02878"/>
    </source>
</evidence>
<dbReference type="InterPro" id="IPR005844">
    <property type="entry name" value="A-D-PHexomutase_a/b/a-I"/>
</dbReference>
<dbReference type="Pfam" id="PF02879">
    <property type="entry name" value="PGM_PMM_II"/>
    <property type="match status" value="1"/>
</dbReference>
<dbReference type="STRING" id="1411621.AUC43_12190"/>
<dbReference type="KEGG" id="hyg:AUC43_12190"/>
<dbReference type="Gene3D" id="3.40.120.10">
    <property type="entry name" value="Alpha-D-Glucose-1,6-Bisphosphate, subunit A, domain 3"/>
    <property type="match status" value="3"/>
</dbReference>
<dbReference type="Pfam" id="PF02880">
    <property type="entry name" value="PGM_PMM_III"/>
    <property type="match status" value="1"/>
</dbReference>
<dbReference type="Pfam" id="PF02878">
    <property type="entry name" value="PGM_PMM_I"/>
    <property type="match status" value="1"/>
</dbReference>
<gene>
    <name evidence="9" type="ORF">AUC43_12190</name>
</gene>
<evidence type="ECO:0000256" key="3">
    <source>
        <dbReference type="ARBA" id="ARBA00022723"/>
    </source>
</evidence>
<dbReference type="GO" id="GO:0008973">
    <property type="term" value="F:phosphopentomutase activity"/>
    <property type="evidence" value="ECO:0007669"/>
    <property type="project" value="TreeGrafter"/>
</dbReference>
<name>A0A0U4BQR9_9BACT</name>
<dbReference type="InterPro" id="IPR036900">
    <property type="entry name" value="A-D-PHexomutase_C_sf"/>
</dbReference>
<feature type="domain" description="Alpha-D-phosphohexomutase alpha/beta/alpha" evidence="8">
    <location>
        <begin position="324"/>
        <end position="444"/>
    </location>
</feature>
<sequence>MALSPDIQKTVDSWLTPDYDAQTQLAIREMVASGHYEALTDAFYRTLEFGTGGLRGIMGPGSNRMNRYTLGMATQGLCNYLIKSFPGQEIKVAIAHDSRNNSAEFAQIAAGIFSANGITVYLFDALRPTPELSFTIRELGCQSGCVITASHNPKEYNGYKVYWNDGAQVVAPHDKNIIDEVTKITSVGAVKFEADQSKIISIGRNMDARYFARARQLSIDPAAIQRQHDLKIVYTPIHGSGIALVPGLLQEFGFTNVSIVDAQATPDGNFPTVQSPNPEEKSAMQLALDQAQAQNADIVLATDPDADRVGVGVKNNKGEWVLLNGNQTAALLTYYLLSARHRAGQAAPNDFIVYTIVTSEIIGDIARQYNIKSYQTLTGFKYIAGLIRDLEGRETYVGGGEESYGYLIGDFVRDKDAVSACAMIAEMAAVAKDQGRTLYQEMVHMYAHYGLYVEDLISLTKKGMRGAEEIQEMMAQLRATPPATIAGLKVVEIRDYKTGRIHNLTTGRISETGLESSNVLQFLTEDGSKISARPSGTEPKIKFYFSVKEPLHSAVDYDLATRLAKEKIQAIIADMNLQ</sequence>
<dbReference type="GO" id="GO:0005975">
    <property type="term" value="P:carbohydrate metabolic process"/>
    <property type="evidence" value="ECO:0007669"/>
    <property type="project" value="InterPro"/>
</dbReference>
<evidence type="ECO:0000256" key="1">
    <source>
        <dbReference type="ARBA" id="ARBA00010231"/>
    </source>
</evidence>
<keyword evidence="10" id="KW-1185">Reference proteome</keyword>
<dbReference type="Gene3D" id="3.30.310.50">
    <property type="entry name" value="Alpha-D-phosphohexomutase, C-terminal domain"/>
    <property type="match status" value="1"/>
</dbReference>
<dbReference type="PANTHER" id="PTHR45745">
    <property type="entry name" value="PHOSPHOMANNOMUTASE 45A"/>
    <property type="match status" value="1"/>
</dbReference>
<evidence type="ECO:0000256" key="4">
    <source>
        <dbReference type="ARBA" id="ARBA00022842"/>
    </source>
</evidence>
<keyword evidence="2" id="KW-0597">Phosphoprotein</keyword>
<accession>A0A0U4BQR9</accession>
<keyword evidence="5" id="KW-0413">Isomerase</keyword>
<keyword evidence="3" id="KW-0479">Metal-binding</keyword>
<dbReference type="InterPro" id="IPR005846">
    <property type="entry name" value="A-D-PHexomutase_a/b/a-III"/>
</dbReference>
<proteinExistence type="inferred from homology"/>
<dbReference type="SUPFAM" id="SSF55957">
    <property type="entry name" value="Phosphoglucomutase, C-terminal domain"/>
    <property type="match status" value="1"/>
</dbReference>
<dbReference type="Proteomes" id="UP000059542">
    <property type="component" value="Chromosome"/>
</dbReference>
<dbReference type="PRINTS" id="PR00509">
    <property type="entry name" value="PGMPMM"/>
</dbReference>
<evidence type="ECO:0000313" key="9">
    <source>
        <dbReference type="EMBL" id="ALW85783.1"/>
    </source>
</evidence>
<dbReference type="InterPro" id="IPR005841">
    <property type="entry name" value="Alpha-D-phosphohexomutase_SF"/>
</dbReference>
<evidence type="ECO:0000259" key="7">
    <source>
        <dbReference type="Pfam" id="PF02879"/>
    </source>
</evidence>
<reference evidence="9 10" key="1">
    <citation type="submission" date="2015-12" db="EMBL/GenBank/DDBJ databases">
        <authorList>
            <person name="Shamseldin A."/>
            <person name="Moawad H."/>
            <person name="Abd El-Rahim W.M."/>
            <person name="Sadowsky M.J."/>
        </authorList>
    </citation>
    <scope>NUCLEOTIDE SEQUENCE [LARGE SCALE GENOMIC DNA]</scope>
    <source>
        <strain evidence="9 10">DG5B</strain>
    </source>
</reference>
<dbReference type="PANTHER" id="PTHR45745:SF1">
    <property type="entry name" value="PHOSPHOGLUCOMUTASE 2B-RELATED"/>
    <property type="match status" value="1"/>
</dbReference>
<evidence type="ECO:0000256" key="5">
    <source>
        <dbReference type="ARBA" id="ARBA00023235"/>
    </source>
</evidence>
<feature type="domain" description="Alpha-D-phosphohexomutase alpha/beta/alpha" evidence="6">
    <location>
        <begin position="48"/>
        <end position="186"/>
    </location>
</feature>
<evidence type="ECO:0000313" key="10">
    <source>
        <dbReference type="Proteomes" id="UP000059542"/>
    </source>
</evidence>
<dbReference type="GO" id="GO:0006166">
    <property type="term" value="P:purine ribonucleoside salvage"/>
    <property type="evidence" value="ECO:0007669"/>
    <property type="project" value="TreeGrafter"/>
</dbReference>
<evidence type="ECO:0000259" key="8">
    <source>
        <dbReference type="Pfam" id="PF02880"/>
    </source>
</evidence>